<accession>A0ABR3LXT4</accession>
<evidence type="ECO:0000313" key="2">
    <source>
        <dbReference type="Proteomes" id="UP001558613"/>
    </source>
</evidence>
<protein>
    <submittedName>
        <fullName evidence="1">Uncharacterized protein</fullName>
    </submittedName>
</protein>
<keyword evidence="2" id="KW-1185">Reference proteome</keyword>
<name>A0ABR3LXT4_9TELE</name>
<organism evidence="1 2">
    <name type="scientific">Cirrhinus molitorella</name>
    <name type="common">mud carp</name>
    <dbReference type="NCBI Taxonomy" id="172907"/>
    <lineage>
        <taxon>Eukaryota</taxon>
        <taxon>Metazoa</taxon>
        <taxon>Chordata</taxon>
        <taxon>Craniata</taxon>
        <taxon>Vertebrata</taxon>
        <taxon>Euteleostomi</taxon>
        <taxon>Actinopterygii</taxon>
        <taxon>Neopterygii</taxon>
        <taxon>Teleostei</taxon>
        <taxon>Ostariophysi</taxon>
        <taxon>Cypriniformes</taxon>
        <taxon>Cyprinidae</taxon>
        <taxon>Labeoninae</taxon>
        <taxon>Labeonini</taxon>
        <taxon>Cirrhinus</taxon>
    </lineage>
</organism>
<evidence type="ECO:0000313" key="1">
    <source>
        <dbReference type="EMBL" id="KAL1257702.1"/>
    </source>
</evidence>
<proteinExistence type="predicted"/>
<comment type="caution">
    <text evidence="1">The sequence shown here is derived from an EMBL/GenBank/DDBJ whole genome shotgun (WGS) entry which is preliminary data.</text>
</comment>
<dbReference type="EMBL" id="JAYMGO010000017">
    <property type="protein sequence ID" value="KAL1257702.1"/>
    <property type="molecule type" value="Genomic_DNA"/>
</dbReference>
<sequence length="204" mass="23525">MLSTPLKDSSNLRESENVSFEKFAELNFYFVRSSDVECTLISCVFPNVDLMCQDLKGSSDNERREFKQRAPSSKLKMDMCFSSLTLATSHNQLRECRRSRARKAMPESLEKSVVRLSRCCDRVRRAEGPVQSQDHPPVQFPPELCQSSEITQPSRVCAPRWVTEHSQISHRCTPQSQSFLFISMFEPLRPALQPNAYQLIWCRV</sequence>
<gene>
    <name evidence="1" type="ORF">QQF64_010946</name>
</gene>
<reference evidence="1 2" key="1">
    <citation type="submission" date="2023-09" db="EMBL/GenBank/DDBJ databases">
        <authorList>
            <person name="Wang M."/>
        </authorList>
    </citation>
    <scope>NUCLEOTIDE SEQUENCE [LARGE SCALE GENOMIC DNA]</scope>
    <source>
        <strain evidence="1">GT-2023</strain>
        <tissue evidence="1">Liver</tissue>
    </source>
</reference>
<dbReference type="Proteomes" id="UP001558613">
    <property type="component" value="Unassembled WGS sequence"/>
</dbReference>